<organism evidence="1 2">
    <name type="scientific">Smallanthus sonchifolius</name>
    <dbReference type="NCBI Taxonomy" id="185202"/>
    <lineage>
        <taxon>Eukaryota</taxon>
        <taxon>Viridiplantae</taxon>
        <taxon>Streptophyta</taxon>
        <taxon>Embryophyta</taxon>
        <taxon>Tracheophyta</taxon>
        <taxon>Spermatophyta</taxon>
        <taxon>Magnoliopsida</taxon>
        <taxon>eudicotyledons</taxon>
        <taxon>Gunneridae</taxon>
        <taxon>Pentapetalae</taxon>
        <taxon>asterids</taxon>
        <taxon>campanulids</taxon>
        <taxon>Asterales</taxon>
        <taxon>Asteraceae</taxon>
        <taxon>Asteroideae</taxon>
        <taxon>Heliantheae alliance</taxon>
        <taxon>Millerieae</taxon>
        <taxon>Smallanthus</taxon>
    </lineage>
</organism>
<evidence type="ECO:0000313" key="2">
    <source>
        <dbReference type="Proteomes" id="UP001056120"/>
    </source>
</evidence>
<sequence>MLADKPNWSDIIDEKEIFDQQDIVATMKISNVLNELNETFEITKITKKGMFGEDIDIEDGLIGEQTERSEIQQAGEIGAKVSERERKKRMEKKREGLRIWKQQALALALLTKLITTGKYDGKVMGGLEELEALNFSFGFTKETDSVKGCEKKQNEMVSDVHQAPKQTEKSKGAEGEASVDTSTVLAGSFDELAGICLSGAEGEASYAISCKSFV</sequence>
<reference evidence="2" key="1">
    <citation type="journal article" date="2022" name="Mol. Ecol. Resour.">
        <title>The genomes of chicory, endive, great burdock and yacon provide insights into Asteraceae palaeo-polyploidization history and plant inulin production.</title>
        <authorList>
            <person name="Fan W."/>
            <person name="Wang S."/>
            <person name="Wang H."/>
            <person name="Wang A."/>
            <person name="Jiang F."/>
            <person name="Liu H."/>
            <person name="Zhao H."/>
            <person name="Xu D."/>
            <person name="Zhang Y."/>
        </authorList>
    </citation>
    <scope>NUCLEOTIDE SEQUENCE [LARGE SCALE GENOMIC DNA]</scope>
    <source>
        <strain evidence="2">cv. Yunnan</strain>
    </source>
</reference>
<dbReference type="EMBL" id="CM042019">
    <property type="protein sequence ID" value="KAI3825667.1"/>
    <property type="molecule type" value="Genomic_DNA"/>
</dbReference>
<name>A0ACB9K097_9ASTR</name>
<proteinExistence type="predicted"/>
<dbReference type="Proteomes" id="UP001056120">
    <property type="component" value="Linkage Group LG02"/>
</dbReference>
<keyword evidence="2" id="KW-1185">Reference proteome</keyword>
<protein>
    <submittedName>
        <fullName evidence="1">Uncharacterized protein</fullName>
    </submittedName>
</protein>
<reference evidence="1 2" key="2">
    <citation type="journal article" date="2022" name="Mol. Ecol. Resour.">
        <title>The genomes of chicory, endive, great burdock and yacon provide insights into Asteraceae paleo-polyploidization history and plant inulin production.</title>
        <authorList>
            <person name="Fan W."/>
            <person name="Wang S."/>
            <person name="Wang H."/>
            <person name="Wang A."/>
            <person name="Jiang F."/>
            <person name="Liu H."/>
            <person name="Zhao H."/>
            <person name="Xu D."/>
            <person name="Zhang Y."/>
        </authorList>
    </citation>
    <scope>NUCLEOTIDE SEQUENCE [LARGE SCALE GENOMIC DNA]</scope>
    <source>
        <strain evidence="2">cv. Yunnan</strain>
        <tissue evidence="1">Leaves</tissue>
    </source>
</reference>
<gene>
    <name evidence="1" type="ORF">L1987_07215</name>
</gene>
<accession>A0ACB9K097</accession>
<evidence type="ECO:0000313" key="1">
    <source>
        <dbReference type="EMBL" id="KAI3825667.1"/>
    </source>
</evidence>
<comment type="caution">
    <text evidence="1">The sequence shown here is derived from an EMBL/GenBank/DDBJ whole genome shotgun (WGS) entry which is preliminary data.</text>
</comment>